<dbReference type="SMART" id="SM00710">
    <property type="entry name" value="PbH1"/>
    <property type="match status" value="7"/>
</dbReference>
<dbReference type="Proteomes" id="UP000216101">
    <property type="component" value="Unassembled WGS sequence"/>
</dbReference>
<dbReference type="Gene3D" id="2.160.20.10">
    <property type="entry name" value="Single-stranded right-handed beta-helix, Pectin lyase-like"/>
    <property type="match status" value="1"/>
</dbReference>
<keyword evidence="1" id="KW-0732">Signal</keyword>
<accession>A0A266QCQ9</accession>
<reference evidence="3" key="1">
    <citation type="submission" date="2017-05" db="EMBL/GenBank/DDBJ databases">
        <authorList>
            <person name="Barney B.M."/>
        </authorList>
    </citation>
    <scope>NUCLEOTIDE SEQUENCE [LARGE SCALE GENOMIC DNA]</scope>
    <source>
        <strain evidence="3">PSBB022</strain>
    </source>
</reference>
<name>A0A266QCQ9_9GAMM</name>
<organism evidence="2 3">
    <name type="scientific">Cellvibrio mixtus</name>
    <dbReference type="NCBI Taxonomy" id="39650"/>
    <lineage>
        <taxon>Bacteria</taxon>
        <taxon>Pseudomonadati</taxon>
        <taxon>Pseudomonadota</taxon>
        <taxon>Gammaproteobacteria</taxon>
        <taxon>Cellvibrionales</taxon>
        <taxon>Cellvibrionaceae</taxon>
        <taxon>Cellvibrio</taxon>
    </lineage>
</organism>
<dbReference type="RefSeq" id="WP_094984612.1">
    <property type="nucleotide sequence ID" value="NZ_NHNI01000001.1"/>
</dbReference>
<proteinExistence type="predicted"/>
<dbReference type="InterPro" id="IPR011050">
    <property type="entry name" value="Pectin_lyase_fold/virulence"/>
</dbReference>
<evidence type="ECO:0000313" key="3">
    <source>
        <dbReference type="Proteomes" id="UP000216101"/>
    </source>
</evidence>
<sequence length="408" mass="43989">MKILSKYMSVFLTTLSIPTIACTVTLSSYGAVGNGITNDTESIIRAFNTSCPDSSEHKIIDGENKTYAVYGTLRVADSLNATLKNIRLKQTKSGDGGTRTIFKTHGMLNLNNIYVDRGSDVYTGSPLDSAGIWLQVENSEFYNVEVTGNGTGNGFFVVGSKNILMDKIYVHDMRWATYSPPQYEMLTGISILNSENVTLINSRVEKIFGNLGNGIYTRFQSDGITVGGTKGVKIINTVVEQTGEGIDFTGSAGNSEFEVLNTTIFDAHSFGFKFANTASNGSIRGSAAYRSGYAGFVVSGLHGGGNLPISIYETQNILIENCRAINTGHDTDWQQGQIIAGFKIMSGHSTNVLPRNIQIRNSIAQNDAEHAGKMRYGFQSETKGNTVFNVQSTGHSASAITGFTAALQ</sequence>
<keyword evidence="3" id="KW-1185">Reference proteome</keyword>
<feature type="signal peptide" evidence="1">
    <location>
        <begin position="1"/>
        <end position="21"/>
    </location>
</feature>
<evidence type="ECO:0000313" key="2">
    <source>
        <dbReference type="EMBL" id="OZY87131.1"/>
    </source>
</evidence>
<evidence type="ECO:0008006" key="4">
    <source>
        <dbReference type="Google" id="ProtNLM"/>
    </source>
</evidence>
<feature type="chain" id="PRO_5012967004" description="Right handed beta helix domain-containing protein" evidence="1">
    <location>
        <begin position="22"/>
        <end position="408"/>
    </location>
</feature>
<dbReference type="EMBL" id="NHNI01000001">
    <property type="protein sequence ID" value="OZY87131.1"/>
    <property type="molecule type" value="Genomic_DNA"/>
</dbReference>
<dbReference type="InterPro" id="IPR012334">
    <property type="entry name" value="Pectin_lyas_fold"/>
</dbReference>
<protein>
    <recommendedName>
        <fullName evidence="4">Right handed beta helix domain-containing protein</fullName>
    </recommendedName>
</protein>
<evidence type="ECO:0000256" key="1">
    <source>
        <dbReference type="SAM" id="SignalP"/>
    </source>
</evidence>
<gene>
    <name evidence="2" type="ORF">CBP51_09130</name>
</gene>
<dbReference type="SUPFAM" id="SSF51126">
    <property type="entry name" value="Pectin lyase-like"/>
    <property type="match status" value="1"/>
</dbReference>
<dbReference type="InterPro" id="IPR006626">
    <property type="entry name" value="PbH1"/>
</dbReference>
<comment type="caution">
    <text evidence="2">The sequence shown here is derived from an EMBL/GenBank/DDBJ whole genome shotgun (WGS) entry which is preliminary data.</text>
</comment>
<dbReference type="AlphaFoldDB" id="A0A266QCQ9"/>